<keyword evidence="9" id="KW-1185">Reference proteome</keyword>
<protein>
    <recommendedName>
        <fullName evidence="7">Major facilitator superfamily (MFS) profile domain-containing protein</fullName>
    </recommendedName>
</protein>
<dbReference type="FunFam" id="1.20.1250.20:FF:000396">
    <property type="entry name" value="MFS general substrate transporter"/>
    <property type="match status" value="1"/>
</dbReference>
<feature type="transmembrane region" description="Helical" evidence="6">
    <location>
        <begin position="153"/>
        <end position="176"/>
    </location>
</feature>
<evidence type="ECO:0000256" key="3">
    <source>
        <dbReference type="ARBA" id="ARBA00022692"/>
    </source>
</evidence>
<dbReference type="GO" id="GO:0022857">
    <property type="term" value="F:transmembrane transporter activity"/>
    <property type="evidence" value="ECO:0007669"/>
    <property type="project" value="InterPro"/>
</dbReference>
<feature type="transmembrane region" description="Helical" evidence="6">
    <location>
        <begin position="93"/>
        <end position="111"/>
    </location>
</feature>
<dbReference type="Gene3D" id="1.20.1720.10">
    <property type="entry name" value="Multidrug resistance protein D"/>
    <property type="match status" value="1"/>
</dbReference>
<dbReference type="AlphaFoldDB" id="R4X9H6"/>
<dbReference type="VEuPathDB" id="FungiDB:TAPDE_002312"/>
<dbReference type="EMBL" id="CAHR02000082">
    <property type="protein sequence ID" value="CCG82365.1"/>
    <property type="molecule type" value="Genomic_DNA"/>
</dbReference>
<feature type="transmembrane region" description="Helical" evidence="6">
    <location>
        <begin position="405"/>
        <end position="426"/>
    </location>
</feature>
<feature type="transmembrane region" description="Helical" evidence="6">
    <location>
        <begin position="70"/>
        <end position="86"/>
    </location>
</feature>
<feature type="domain" description="Major facilitator superfamily (MFS) profile" evidence="7">
    <location>
        <begin position="28"/>
        <end position="522"/>
    </location>
</feature>
<dbReference type="OrthoDB" id="4500315at2759"/>
<comment type="subcellular location">
    <subcellularLocation>
        <location evidence="1">Membrane</location>
        <topology evidence="1">Multi-pass membrane protein</topology>
    </subcellularLocation>
</comment>
<evidence type="ECO:0000313" key="8">
    <source>
        <dbReference type="EMBL" id="CCG82365.1"/>
    </source>
</evidence>
<feature type="transmembrane region" description="Helical" evidence="6">
    <location>
        <begin position="123"/>
        <end position="146"/>
    </location>
</feature>
<keyword evidence="5 6" id="KW-0472">Membrane</keyword>
<keyword evidence="4 6" id="KW-1133">Transmembrane helix</keyword>
<organism evidence="8 9">
    <name type="scientific">Taphrina deformans (strain PYCC 5710 / ATCC 11124 / CBS 356.35 / IMI 108563 / JCM 9778 / NBRC 8474)</name>
    <name type="common">Peach leaf curl fungus</name>
    <name type="synonym">Lalaria deformans</name>
    <dbReference type="NCBI Taxonomy" id="1097556"/>
    <lineage>
        <taxon>Eukaryota</taxon>
        <taxon>Fungi</taxon>
        <taxon>Dikarya</taxon>
        <taxon>Ascomycota</taxon>
        <taxon>Taphrinomycotina</taxon>
        <taxon>Taphrinomycetes</taxon>
        <taxon>Taphrinales</taxon>
        <taxon>Taphrinaceae</taxon>
        <taxon>Taphrina</taxon>
    </lineage>
</organism>
<dbReference type="Gene3D" id="1.20.1250.20">
    <property type="entry name" value="MFS general substrate transporter like domains"/>
    <property type="match status" value="1"/>
</dbReference>
<evidence type="ECO:0000256" key="5">
    <source>
        <dbReference type="ARBA" id="ARBA00023136"/>
    </source>
</evidence>
<feature type="transmembrane region" description="Helical" evidence="6">
    <location>
        <begin position="27"/>
        <end position="50"/>
    </location>
</feature>
<feature type="transmembrane region" description="Helical" evidence="6">
    <location>
        <begin position="432"/>
        <end position="457"/>
    </location>
</feature>
<dbReference type="STRING" id="1097556.R4X9H6"/>
<keyword evidence="2" id="KW-0813">Transport</keyword>
<evidence type="ECO:0000256" key="4">
    <source>
        <dbReference type="ARBA" id="ARBA00022989"/>
    </source>
</evidence>
<dbReference type="InterPro" id="IPR011701">
    <property type="entry name" value="MFS"/>
</dbReference>
<name>R4X9H6_TAPDE</name>
<evidence type="ECO:0000256" key="2">
    <source>
        <dbReference type="ARBA" id="ARBA00022448"/>
    </source>
</evidence>
<feature type="transmembrane region" description="Helical" evidence="6">
    <location>
        <begin position="317"/>
        <end position="341"/>
    </location>
</feature>
<dbReference type="PROSITE" id="PS50850">
    <property type="entry name" value="MFS"/>
    <property type="match status" value="1"/>
</dbReference>
<keyword evidence="3 6" id="KW-0812">Transmembrane</keyword>
<dbReference type="PANTHER" id="PTHR23502">
    <property type="entry name" value="MAJOR FACILITATOR SUPERFAMILY"/>
    <property type="match status" value="1"/>
</dbReference>
<dbReference type="InterPro" id="IPR036259">
    <property type="entry name" value="MFS_trans_sf"/>
</dbReference>
<feature type="transmembrane region" description="Helical" evidence="6">
    <location>
        <begin position="361"/>
        <end position="384"/>
    </location>
</feature>
<reference evidence="8 9" key="1">
    <citation type="journal article" date="2013" name="MBio">
        <title>Genome sequencing of the plant pathogen Taphrina deformans, the causal agent of peach leaf curl.</title>
        <authorList>
            <person name="Cisse O.H."/>
            <person name="Almeida J.M.G.C.F."/>
            <person name="Fonseca A."/>
            <person name="Kumar A.A."/>
            <person name="Salojaervi J."/>
            <person name="Overmyer K."/>
            <person name="Hauser P.M."/>
            <person name="Pagni M."/>
        </authorList>
    </citation>
    <scope>NUCLEOTIDE SEQUENCE [LARGE SCALE GENOMIC DNA]</scope>
    <source>
        <strain evidence="9">PYCC 5710 / ATCC 11124 / CBS 356.35 / IMI 108563 / JCM 9778 / NBRC 8474</strain>
    </source>
</reference>
<dbReference type="SUPFAM" id="SSF103473">
    <property type="entry name" value="MFS general substrate transporter"/>
    <property type="match status" value="1"/>
</dbReference>
<feature type="transmembrane region" description="Helical" evidence="6">
    <location>
        <begin position="499"/>
        <end position="520"/>
    </location>
</feature>
<dbReference type="Pfam" id="PF07690">
    <property type="entry name" value="MFS_1"/>
    <property type="match status" value="1"/>
</dbReference>
<evidence type="ECO:0000256" key="1">
    <source>
        <dbReference type="ARBA" id="ARBA00004141"/>
    </source>
</evidence>
<evidence type="ECO:0000256" key="6">
    <source>
        <dbReference type="SAM" id="Phobius"/>
    </source>
</evidence>
<dbReference type="eggNOG" id="KOG0255">
    <property type="taxonomic scope" value="Eukaryota"/>
</dbReference>
<feature type="transmembrane region" description="Helical" evidence="6">
    <location>
        <begin position="469"/>
        <end position="487"/>
    </location>
</feature>
<sequence>MDETGIFKSLIISANDPLNWAQWRRDVMLIVIGFHSLVGGGQTPILAAGFRTVSEQFNVPLTKVSYTTGAYMFALGIGSVIAGPLAEIYGKRPVYLAGQIIFCAACIWAALSPSYPSLLAARIVEGFGVSPVECLPSSSIAEIFFLHERAFRLGIYTMLLLGGKNLVPLVSAAVIQTCGWRWVFGIVAIIVAMNFVLTFVFVSETSWDRNVVPAVLEKSELPSLSANVDATPFSISDDGSTRPSVGENYAGDSVPTIESSQDHMSQPHALRIPTSQRIDAKEESQPEYTVASWKQRLAVSNGRLSSVPFWKIALRPFVLFAYPAILFSTIVYSLSVVWLIVMSESLSQIFQANPYNFSSLSIGLIYISPLIGGILGSSVAGKLSDILVKSMAHRNNGIYEPEFRLVLAIPVALVTALGLIGFGWSAYVKDPWIAPTVFFGCISFGCSLGSTMSISFVVDSYRIHAQEALVTLNFTKNTLGFIFSLWFNDALTADGSRTIFIILGAVQIFVCLFALPLYIYGKRCRSWTHRSGMIDWLYR</sequence>
<dbReference type="InterPro" id="IPR020846">
    <property type="entry name" value="MFS_dom"/>
</dbReference>
<gene>
    <name evidence="8" type="ORF">TAPDE_002312</name>
</gene>
<dbReference type="PANTHER" id="PTHR23502:SF4">
    <property type="entry name" value="MAJOR FACILITATOR SUPERFAMILY (MFS) PROFILE DOMAIN-CONTAINING PROTEIN-RELATED"/>
    <property type="match status" value="1"/>
</dbReference>
<comment type="caution">
    <text evidence="8">The sequence shown here is derived from an EMBL/GenBank/DDBJ whole genome shotgun (WGS) entry which is preliminary data.</text>
</comment>
<dbReference type="GO" id="GO:0005886">
    <property type="term" value="C:plasma membrane"/>
    <property type="evidence" value="ECO:0007669"/>
    <property type="project" value="TreeGrafter"/>
</dbReference>
<dbReference type="Proteomes" id="UP000013776">
    <property type="component" value="Unassembled WGS sequence"/>
</dbReference>
<evidence type="ECO:0000259" key="7">
    <source>
        <dbReference type="PROSITE" id="PS50850"/>
    </source>
</evidence>
<proteinExistence type="predicted"/>
<accession>R4X9H6</accession>
<evidence type="ECO:0000313" key="9">
    <source>
        <dbReference type="Proteomes" id="UP000013776"/>
    </source>
</evidence>
<feature type="transmembrane region" description="Helical" evidence="6">
    <location>
        <begin position="182"/>
        <end position="202"/>
    </location>
</feature>